<comment type="similarity">
    <text evidence="7 19">Belongs to the sugar phosphate cyclases superfamily. Dehydroquinate synthase family.</text>
</comment>
<evidence type="ECO:0000256" key="16">
    <source>
        <dbReference type="ARBA" id="ARBA00023141"/>
    </source>
</evidence>
<feature type="binding site" evidence="19">
    <location>
        <position position="193"/>
    </location>
    <ligand>
        <name>Zn(2+)</name>
        <dbReference type="ChEBI" id="CHEBI:29105"/>
    </ligand>
</feature>
<feature type="binding site" evidence="19">
    <location>
        <begin position="80"/>
        <end position="85"/>
    </location>
    <ligand>
        <name>NAD(+)</name>
        <dbReference type="ChEBI" id="CHEBI:57540"/>
    </ligand>
</feature>
<evidence type="ECO:0000256" key="18">
    <source>
        <dbReference type="ARBA" id="ARBA00023285"/>
    </source>
</evidence>
<dbReference type="EC" id="4.2.3.4" evidence="8 19"/>
<evidence type="ECO:0000256" key="3">
    <source>
        <dbReference type="ARBA" id="ARBA00001947"/>
    </source>
</evidence>
<evidence type="ECO:0000256" key="15">
    <source>
        <dbReference type="ARBA" id="ARBA00023027"/>
    </source>
</evidence>
<keyword evidence="11 19" id="KW-0028">Amino-acid biosynthesis</keyword>
<dbReference type="Gene3D" id="1.20.1090.10">
    <property type="entry name" value="Dehydroquinate synthase-like - alpha domain"/>
    <property type="match status" value="1"/>
</dbReference>
<feature type="binding site" evidence="19">
    <location>
        <begin position="114"/>
        <end position="118"/>
    </location>
    <ligand>
        <name>NAD(+)</name>
        <dbReference type="ChEBI" id="CHEBI:57540"/>
    </ligand>
</feature>
<dbReference type="GO" id="GO:0008652">
    <property type="term" value="P:amino acid biosynthetic process"/>
    <property type="evidence" value="ECO:0007669"/>
    <property type="project" value="UniProtKB-KW"/>
</dbReference>
<evidence type="ECO:0000256" key="8">
    <source>
        <dbReference type="ARBA" id="ARBA00013031"/>
    </source>
</evidence>
<feature type="binding site" evidence="19">
    <location>
        <position position="253"/>
    </location>
    <ligand>
        <name>Zn(2+)</name>
        <dbReference type="ChEBI" id="CHEBI:29105"/>
    </ligand>
</feature>
<evidence type="ECO:0000256" key="17">
    <source>
        <dbReference type="ARBA" id="ARBA00023239"/>
    </source>
</evidence>
<dbReference type="GO" id="GO:0003856">
    <property type="term" value="F:3-dehydroquinate synthase activity"/>
    <property type="evidence" value="ECO:0007669"/>
    <property type="project" value="UniProtKB-UniRule"/>
</dbReference>
<feature type="domain" description="3-dehydroquinate synthase C-terminal" evidence="21">
    <location>
        <begin position="190"/>
        <end position="335"/>
    </location>
</feature>
<dbReference type="Gene3D" id="3.40.50.1970">
    <property type="match status" value="1"/>
</dbReference>
<dbReference type="EMBL" id="QHHQ01000005">
    <property type="protein sequence ID" value="RAH99263.1"/>
    <property type="molecule type" value="Genomic_DNA"/>
</dbReference>
<dbReference type="AlphaFoldDB" id="A0A8B2NQH5"/>
<evidence type="ECO:0000313" key="22">
    <source>
        <dbReference type="EMBL" id="RAH99263.1"/>
    </source>
</evidence>
<dbReference type="Pfam" id="PF24621">
    <property type="entry name" value="DHQS_C"/>
    <property type="match status" value="1"/>
</dbReference>
<dbReference type="GO" id="GO:0009423">
    <property type="term" value="P:chorismate biosynthetic process"/>
    <property type="evidence" value="ECO:0007669"/>
    <property type="project" value="UniProtKB-UniRule"/>
</dbReference>
<keyword evidence="15 19" id="KW-0520">NAD</keyword>
<sequence>MTTLDTLRPQTVHVPLGDRAYDVLIGEGLLANAGALIAERLGRRRALVVTDDVVAGLHLPALMESLAAAGIGATHIVLPEGEATKSPERLLETVDAILDAGLERNDIVIALGGGVIGDLAGFAAAVARRGMPFVQVPTTLLSQVDSSVGGKTGINTRHGKNLVGAFHQPALVLSDLGVLATLSERHRRAGYAEIVKIGLLGDVDFFDRLEALGPRVFTDGLQEAIATAVAAKAEIVVADEREAGRRALLNLGHTFAHAVERCAGYDGRVVHGEAVGLGLALAFRFSQTLGLCPGQDTVRVERHLAAVGLPTTFGALPVTFDAPSIIAAMAQDKKVKDGIVRFVLVNRIGDAFVSDGVAPEALRDFLTAEGLATP</sequence>
<feature type="binding site" evidence="19">
    <location>
        <position position="271"/>
    </location>
    <ligand>
        <name>Zn(2+)</name>
        <dbReference type="ChEBI" id="CHEBI:29105"/>
    </ligand>
</feature>
<dbReference type="HAMAP" id="MF_00110">
    <property type="entry name" value="DHQ_synthase"/>
    <property type="match status" value="1"/>
</dbReference>
<comment type="function">
    <text evidence="4 19">Catalyzes the conversion of 3-deoxy-D-arabino-heptulosonate 7-phosphate (DAHP) to dehydroquinate (DHQ).</text>
</comment>
<keyword evidence="16 19" id="KW-0057">Aromatic amino acid biosynthesis</keyword>
<comment type="catalytic activity">
    <reaction evidence="1 19">
        <text>7-phospho-2-dehydro-3-deoxy-D-arabino-heptonate = 3-dehydroquinate + phosphate</text>
        <dbReference type="Rhea" id="RHEA:21968"/>
        <dbReference type="ChEBI" id="CHEBI:32364"/>
        <dbReference type="ChEBI" id="CHEBI:43474"/>
        <dbReference type="ChEBI" id="CHEBI:58394"/>
        <dbReference type="EC" id="4.2.3.4"/>
    </reaction>
</comment>
<dbReference type="Pfam" id="PF01761">
    <property type="entry name" value="DHQ_synthase"/>
    <property type="match status" value="1"/>
</dbReference>
<evidence type="ECO:0000256" key="10">
    <source>
        <dbReference type="ARBA" id="ARBA00022490"/>
    </source>
</evidence>
<evidence type="ECO:0000256" key="4">
    <source>
        <dbReference type="ARBA" id="ARBA00003485"/>
    </source>
</evidence>
<dbReference type="PANTHER" id="PTHR43622:SF7">
    <property type="entry name" value="3-DEHYDROQUINATE SYNTHASE, CHLOROPLASTIC"/>
    <property type="match status" value="1"/>
</dbReference>
<evidence type="ECO:0000256" key="9">
    <source>
        <dbReference type="ARBA" id="ARBA00017684"/>
    </source>
</evidence>
<accession>A0A8B2NQH5</accession>
<keyword evidence="10 19" id="KW-0963">Cytoplasm</keyword>
<reference evidence="22 23" key="1">
    <citation type="submission" date="2018-05" db="EMBL/GenBank/DDBJ databases">
        <title>Acuticoccus sediminis sp. nov., isolated from deep-sea sediment of Indian Ocean.</title>
        <authorList>
            <person name="Liu X."/>
            <person name="Lai Q."/>
            <person name="Du Y."/>
            <person name="Sun F."/>
            <person name="Zhang X."/>
            <person name="Wang S."/>
            <person name="Shao Z."/>
        </authorList>
    </citation>
    <scope>NUCLEOTIDE SEQUENCE [LARGE SCALE GENOMIC DNA]</scope>
    <source>
        <strain evidence="22 23">PTG4-2</strain>
    </source>
</reference>
<comment type="cofactor">
    <cofactor evidence="19">
        <name>Co(2+)</name>
        <dbReference type="ChEBI" id="CHEBI:48828"/>
    </cofactor>
    <cofactor evidence="19">
        <name>Zn(2+)</name>
        <dbReference type="ChEBI" id="CHEBI:29105"/>
    </cofactor>
    <text evidence="19">Binds 1 divalent metal cation per subunit. Can use either Co(2+) or Zn(2+).</text>
</comment>
<dbReference type="OrthoDB" id="9806583at2"/>
<dbReference type="SUPFAM" id="SSF56796">
    <property type="entry name" value="Dehydroquinate synthase-like"/>
    <property type="match status" value="1"/>
</dbReference>
<evidence type="ECO:0000256" key="5">
    <source>
        <dbReference type="ARBA" id="ARBA00004496"/>
    </source>
</evidence>
<feature type="binding site" evidence="19">
    <location>
        <position position="160"/>
    </location>
    <ligand>
        <name>NAD(+)</name>
        <dbReference type="ChEBI" id="CHEBI:57540"/>
    </ligand>
</feature>
<evidence type="ECO:0000256" key="6">
    <source>
        <dbReference type="ARBA" id="ARBA00004661"/>
    </source>
</evidence>
<keyword evidence="14 19" id="KW-0862">Zinc</keyword>
<feature type="domain" description="3-dehydroquinate synthase N-terminal" evidence="20">
    <location>
        <begin position="76"/>
        <end position="187"/>
    </location>
</feature>
<proteinExistence type="inferred from homology"/>
<evidence type="ECO:0000259" key="20">
    <source>
        <dbReference type="Pfam" id="PF01761"/>
    </source>
</evidence>
<dbReference type="PIRSF" id="PIRSF001455">
    <property type="entry name" value="DHQ_synth"/>
    <property type="match status" value="1"/>
</dbReference>
<keyword evidence="13 19" id="KW-0547">Nucleotide-binding</keyword>
<name>A0A8B2NQH5_9HYPH</name>
<evidence type="ECO:0000256" key="2">
    <source>
        <dbReference type="ARBA" id="ARBA00001911"/>
    </source>
</evidence>
<keyword evidence="23" id="KW-1185">Reference proteome</keyword>
<comment type="subcellular location">
    <subcellularLocation>
        <location evidence="5 19">Cytoplasm</location>
    </subcellularLocation>
</comment>
<keyword evidence="17 19" id="KW-0456">Lyase</keyword>
<comment type="pathway">
    <text evidence="6 19">Metabolic intermediate biosynthesis; chorismate biosynthesis; chorismate from D-erythrose 4-phosphate and phosphoenolpyruvate: step 2/7.</text>
</comment>
<dbReference type="RefSeq" id="WP_111349375.1">
    <property type="nucleotide sequence ID" value="NZ_JAIWKD010000006.1"/>
</dbReference>
<dbReference type="GO" id="GO:0005737">
    <property type="term" value="C:cytoplasm"/>
    <property type="evidence" value="ECO:0007669"/>
    <property type="project" value="UniProtKB-SubCell"/>
</dbReference>
<evidence type="ECO:0000256" key="14">
    <source>
        <dbReference type="ARBA" id="ARBA00022833"/>
    </source>
</evidence>
<evidence type="ECO:0000256" key="1">
    <source>
        <dbReference type="ARBA" id="ARBA00001393"/>
    </source>
</evidence>
<evidence type="ECO:0000256" key="12">
    <source>
        <dbReference type="ARBA" id="ARBA00022723"/>
    </source>
</evidence>
<dbReference type="Proteomes" id="UP000249590">
    <property type="component" value="Unassembled WGS sequence"/>
</dbReference>
<dbReference type="GO" id="GO:0009073">
    <property type="term" value="P:aromatic amino acid family biosynthetic process"/>
    <property type="evidence" value="ECO:0007669"/>
    <property type="project" value="UniProtKB-KW"/>
</dbReference>
<comment type="cofactor">
    <cofactor evidence="3">
        <name>Zn(2+)</name>
        <dbReference type="ChEBI" id="CHEBI:29105"/>
    </cofactor>
</comment>
<evidence type="ECO:0000256" key="7">
    <source>
        <dbReference type="ARBA" id="ARBA00005412"/>
    </source>
</evidence>
<evidence type="ECO:0000256" key="11">
    <source>
        <dbReference type="ARBA" id="ARBA00022605"/>
    </source>
</evidence>
<gene>
    <name evidence="19" type="primary">aroB</name>
    <name evidence="22" type="ORF">DLJ53_22230</name>
</gene>
<dbReference type="UniPathway" id="UPA00053">
    <property type="reaction ID" value="UER00085"/>
</dbReference>
<dbReference type="CDD" id="cd08195">
    <property type="entry name" value="DHQS"/>
    <property type="match status" value="1"/>
</dbReference>
<dbReference type="GO" id="GO:0046872">
    <property type="term" value="F:metal ion binding"/>
    <property type="evidence" value="ECO:0007669"/>
    <property type="project" value="UniProtKB-KW"/>
</dbReference>
<feature type="binding site" evidence="19">
    <location>
        <begin position="138"/>
        <end position="139"/>
    </location>
    <ligand>
        <name>NAD(+)</name>
        <dbReference type="ChEBI" id="CHEBI:57540"/>
    </ligand>
</feature>
<dbReference type="InterPro" id="IPR056179">
    <property type="entry name" value="DHQS_C"/>
</dbReference>
<dbReference type="InterPro" id="IPR016037">
    <property type="entry name" value="DHQ_synth_AroB"/>
</dbReference>
<dbReference type="PANTHER" id="PTHR43622">
    <property type="entry name" value="3-DEHYDROQUINATE SYNTHASE"/>
    <property type="match status" value="1"/>
</dbReference>
<comment type="caution">
    <text evidence="22">The sequence shown here is derived from an EMBL/GenBank/DDBJ whole genome shotgun (WGS) entry which is preliminary data.</text>
</comment>
<evidence type="ECO:0000313" key="23">
    <source>
        <dbReference type="Proteomes" id="UP000249590"/>
    </source>
</evidence>
<protein>
    <recommendedName>
        <fullName evidence="9 19">3-dehydroquinate synthase</fullName>
        <shortName evidence="19">DHQS</shortName>
        <ecNumber evidence="8 19">4.2.3.4</ecNumber>
    </recommendedName>
</protein>
<evidence type="ECO:0000256" key="19">
    <source>
        <dbReference type="HAMAP-Rule" id="MF_00110"/>
    </source>
</evidence>
<dbReference type="InterPro" id="IPR030960">
    <property type="entry name" value="DHQS/DOIS_N"/>
</dbReference>
<feature type="binding site" evidence="19">
    <location>
        <position position="151"/>
    </location>
    <ligand>
        <name>NAD(+)</name>
        <dbReference type="ChEBI" id="CHEBI:57540"/>
    </ligand>
</feature>
<comment type="cofactor">
    <cofactor evidence="2 19">
        <name>NAD(+)</name>
        <dbReference type="ChEBI" id="CHEBI:57540"/>
    </cofactor>
</comment>
<keyword evidence="18 19" id="KW-0170">Cobalt</keyword>
<dbReference type="NCBIfam" id="TIGR01357">
    <property type="entry name" value="aroB"/>
    <property type="match status" value="1"/>
</dbReference>
<dbReference type="InterPro" id="IPR030963">
    <property type="entry name" value="DHQ_synth_fam"/>
</dbReference>
<evidence type="ECO:0000256" key="13">
    <source>
        <dbReference type="ARBA" id="ARBA00022741"/>
    </source>
</evidence>
<organism evidence="22 23">
    <name type="scientific">Acuticoccus sediminis</name>
    <dbReference type="NCBI Taxonomy" id="2184697"/>
    <lineage>
        <taxon>Bacteria</taxon>
        <taxon>Pseudomonadati</taxon>
        <taxon>Pseudomonadota</taxon>
        <taxon>Alphaproteobacteria</taxon>
        <taxon>Hyphomicrobiales</taxon>
        <taxon>Amorphaceae</taxon>
        <taxon>Acuticoccus</taxon>
    </lineage>
</organism>
<evidence type="ECO:0000259" key="21">
    <source>
        <dbReference type="Pfam" id="PF24621"/>
    </source>
</evidence>
<dbReference type="InterPro" id="IPR050071">
    <property type="entry name" value="Dehydroquinate_synthase"/>
</dbReference>
<dbReference type="GO" id="GO:0000166">
    <property type="term" value="F:nucleotide binding"/>
    <property type="evidence" value="ECO:0007669"/>
    <property type="project" value="UniProtKB-KW"/>
</dbReference>
<dbReference type="FunFam" id="3.40.50.1970:FF:000007">
    <property type="entry name" value="Pentafunctional AROM polypeptide"/>
    <property type="match status" value="1"/>
</dbReference>
<keyword evidence="12 19" id="KW-0479">Metal-binding</keyword>
<comment type="caution">
    <text evidence="19">Lacks conserved residue(s) required for the propagation of feature annotation.</text>
</comment>